<name>A0A518BFN1_9BACT</name>
<accession>A0A518BFN1</accession>
<dbReference type="EMBL" id="CP036287">
    <property type="protein sequence ID" value="QDU65723.1"/>
    <property type="molecule type" value="Genomic_DNA"/>
</dbReference>
<keyword evidence="3" id="KW-1185">Reference proteome</keyword>
<evidence type="ECO:0000256" key="1">
    <source>
        <dbReference type="SAM" id="MobiDB-lite"/>
    </source>
</evidence>
<dbReference type="Proteomes" id="UP000316921">
    <property type="component" value="Chromosome"/>
</dbReference>
<dbReference type="RefSeq" id="WP_145062595.1">
    <property type="nucleotide sequence ID" value="NZ_CP036287.1"/>
</dbReference>
<sequence length="611" mass="65222">MPGTEKQLASIAVLIAAAVAVFLFTRSNDGTSADSALAGEQPPTPSRDPVTTLTEVRERTQRTTAGNTEAARDTDGSSAVPDDSVLELAPILPPTISGVVIHQGELIEEAVVELVDVSADDDVARVALEALGNTDVPFTDNRIAVTDVDGHFDLGAAPPWTPAHRPALAVRAAGFVSLQESIDGLVARNGEIEMPRGEELTGTLLDPRGVPITDVLVAVDQRLSARGRGYSSISMAALHWQLSGRGWVPSALVAARTDHSGRFTVGGLDPGDPPLAFPVDPLHMATSWIERADEEGGLIVGTRDRDPMVLIHVQSRPDGSAPHLQVRSVELIGTDEDGEAVRRRVTRSDPQGGFESRLGWLDLPIDSGRLEYDLRRERLRPTGLSVEYSVDGTPWMEATVALADRIGLDAGGRFQALEFAPLPCPAPDEDLVTVEISLGAGPDGGPFDGVPSMRAYHADGAVELAARRVGVGIWVVDLRRGPTQLEVFIGGAPEAWPAARTQVAPGLDPEPVRLMLNVPTKLIVERPEQVRGSWTCELLRSDEGAPPEALRRATTTSRSVVFPALPVGPYRIRWLERGRLTGELEVVLGVAPTVATVPIIREPAFAPRATD</sequence>
<reference evidence="2 3" key="1">
    <citation type="submission" date="2019-02" db="EMBL/GenBank/DDBJ databases">
        <title>Deep-cultivation of Planctomycetes and their phenomic and genomic characterization uncovers novel biology.</title>
        <authorList>
            <person name="Wiegand S."/>
            <person name="Jogler M."/>
            <person name="Boedeker C."/>
            <person name="Pinto D."/>
            <person name="Vollmers J."/>
            <person name="Rivas-Marin E."/>
            <person name="Kohn T."/>
            <person name="Peeters S.H."/>
            <person name="Heuer A."/>
            <person name="Rast P."/>
            <person name="Oberbeckmann S."/>
            <person name="Bunk B."/>
            <person name="Jeske O."/>
            <person name="Meyerdierks A."/>
            <person name="Storesund J.E."/>
            <person name="Kallscheuer N."/>
            <person name="Luecker S."/>
            <person name="Lage O.M."/>
            <person name="Pohl T."/>
            <person name="Merkel B.J."/>
            <person name="Hornburger P."/>
            <person name="Mueller R.-W."/>
            <person name="Bruemmer F."/>
            <person name="Labrenz M."/>
            <person name="Spormann A.M."/>
            <person name="Op den Camp H."/>
            <person name="Overmann J."/>
            <person name="Amann R."/>
            <person name="Jetten M.S.M."/>
            <person name="Mascher T."/>
            <person name="Medema M.H."/>
            <person name="Devos D.P."/>
            <person name="Kaster A.-K."/>
            <person name="Ovreas L."/>
            <person name="Rohde M."/>
            <person name="Galperin M.Y."/>
            <person name="Jogler C."/>
        </authorList>
    </citation>
    <scope>NUCLEOTIDE SEQUENCE [LARGE SCALE GENOMIC DNA]</scope>
    <source>
        <strain evidence="2 3">Pla133</strain>
    </source>
</reference>
<protein>
    <submittedName>
        <fullName evidence="2">Uncharacterized protein</fullName>
    </submittedName>
</protein>
<organism evidence="2 3">
    <name type="scientific">Engelhardtia mirabilis</name>
    <dbReference type="NCBI Taxonomy" id="2528011"/>
    <lineage>
        <taxon>Bacteria</taxon>
        <taxon>Pseudomonadati</taxon>
        <taxon>Planctomycetota</taxon>
        <taxon>Planctomycetia</taxon>
        <taxon>Planctomycetia incertae sedis</taxon>
        <taxon>Engelhardtia</taxon>
    </lineage>
</organism>
<evidence type="ECO:0000313" key="3">
    <source>
        <dbReference type="Proteomes" id="UP000316921"/>
    </source>
</evidence>
<gene>
    <name evidence="2" type="ORF">Pla133_07890</name>
</gene>
<feature type="region of interest" description="Disordered" evidence="1">
    <location>
        <begin position="33"/>
        <end position="82"/>
    </location>
</feature>
<evidence type="ECO:0000313" key="2">
    <source>
        <dbReference type="EMBL" id="QDU65723.1"/>
    </source>
</evidence>
<proteinExistence type="predicted"/>
<dbReference type="KEGG" id="pbap:Pla133_07890"/>
<dbReference type="AlphaFoldDB" id="A0A518BFN1"/>